<dbReference type="SMART" id="SM00342">
    <property type="entry name" value="HTH_ARAC"/>
    <property type="match status" value="1"/>
</dbReference>
<gene>
    <name evidence="3" type="ORF">D1013_02660</name>
</gene>
<evidence type="ECO:0000313" key="4">
    <source>
        <dbReference type="Proteomes" id="UP000276309"/>
    </source>
</evidence>
<organism evidence="3 4">
    <name type="scientific">Euzebyella marina</name>
    <dbReference type="NCBI Taxonomy" id="1761453"/>
    <lineage>
        <taxon>Bacteria</taxon>
        <taxon>Pseudomonadati</taxon>
        <taxon>Bacteroidota</taxon>
        <taxon>Flavobacteriia</taxon>
        <taxon>Flavobacteriales</taxon>
        <taxon>Flavobacteriaceae</taxon>
        <taxon>Euzebyella</taxon>
    </lineage>
</organism>
<evidence type="ECO:0000313" key="3">
    <source>
        <dbReference type="EMBL" id="AYN66359.1"/>
    </source>
</evidence>
<evidence type="ECO:0000259" key="2">
    <source>
        <dbReference type="PROSITE" id="PS01124"/>
    </source>
</evidence>
<dbReference type="OrthoDB" id="636258at2"/>
<dbReference type="PANTHER" id="PTHR43280">
    <property type="entry name" value="ARAC-FAMILY TRANSCRIPTIONAL REGULATOR"/>
    <property type="match status" value="1"/>
</dbReference>
<accession>A0A3G2L280</accession>
<dbReference type="KEGG" id="emar:D1013_02660"/>
<dbReference type="Proteomes" id="UP000276309">
    <property type="component" value="Chromosome"/>
</dbReference>
<dbReference type="Gene3D" id="2.60.120.10">
    <property type="entry name" value="Jelly Rolls"/>
    <property type="match status" value="1"/>
</dbReference>
<reference evidence="3 4" key="1">
    <citation type="submission" date="2018-08" db="EMBL/GenBank/DDBJ databases">
        <title>The reduced genetic potential of extracellular carbohydrate catabolism in Euzebyella marina RN62, a Flavobacteriia bacterium isolated from the hadal water.</title>
        <authorList>
            <person name="Xue C."/>
        </authorList>
    </citation>
    <scope>NUCLEOTIDE SEQUENCE [LARGE SCALE GENOMIC DNA]</scope>
    <source>
        <strain evidence="3 4">RN62</strain>
    </source>
</reference>
<dbReference type="InterPro" id="IPR037923">
    <property type="entry name" value="HTH-like"/>
</dbReference>
<dbReference type="Pfam" id="PF12833">
    <property type="entry name" value="HTH_18"/>
    <property type="match status" value="1"/>
</dbReference>
<proteinExistence type="predicted"/>
<protein>
    <submittedName>
        <fullName evidence="3">AraC family transcriptional regulator</fullName>
    </submittedName>
</protein>
<dbReference type="Pfam" id="PF02311">
    <property type="entry name" value="AraC_binding"/>
    <property type="match status" value="1"/>
</dbReference>
<dbReference type="Gene3D" id="1.10.10.60">
    <property type="entry name" value="Homeodomain-like"/>
    <property type="match status" value="1"/>
</dbReference>
<keyword evidence="1" id="KW-0238">DNA-binding</keyword>
<dbReference type="GO" id="GO:0043565">
    <property type="term" value="F:sequence-specific DNA binding"/>
    <property type="evidence" value="ECO:0007669"/>
    <property type="project" value="InterPro"/>
</dbReference>
<dbReference type="PROSITE" id="PS01124">
    <property type="entry name" value="HTH_ARAC_FAMILY_2"/>
    <property type="match status" value="1"/>
</dbReference>
<dbReference type="EMBL" id="CP032050">
    <property type="protein sequence ID" value="AYN66359.1"/>
    <property type="molecule type" value="Genomic_DNA"/>
</dbReference>
<name>A0A3G2L280_9FLAO</name>
<dbReference type="InterPro" id="IPR018060">
    <property type="entry name" value="HTH_AraC"/>
</dbReference>
<dbReference type="InterPro" id="IPR003313">
    <property type="entry name" value="AraC-bd"/>
</dbReference>
<dbReference type="GO" id="GO:0003700">
    <property type="term" value="F:DNA-binding transcription factor activity"/>
    <property type="evidence" value="ECO:0007669"/>
    <property type="project" value="InterPro"/>
</dbReference>
<dbReference type="RefSeq" id="WP_121847411.1">
    <property type="nucleotide sequence ID" value="NZ_CP032050.1"/>
</dbReference>
<dbReference type="SUPFAM" id="SSF51215">
    <property type="entry name" value="Regulatory protein AraC"/>
    <property type="match status" value="1"/>
</dbReference>
<evidence type="ECO:0000256" key="1">
    <source>
        <dbReference type="ARBA" id="ARBA00023125"/>
    </source>
</evidence>
<sequence>MKRYKQFNKLVVNDFYTDVWNHPAHNHNHFEIIFIAKGTGVHYLNHKAIPYKTGHLYLLGPEDEHEFKVHEKTRFIYFKFTKFYLDTDDVDNPALWNKDVDILLNSEQRNKGNLIKHPEDENLIQNLLYLIVSEYNRNVILSRKIIFQFFKALVVILKRNLVEFESKRVRDNMGSKIEKILEYIELNIYDPKMLTHKKIAEYFNLSPNYVGIYFKEKMETSLKKYTQEYRYALLKQRLENGQSNNKQLAYDFGFVDESHLYKFIKKVSGKKIRDLKYN</sequence>
<feature type="domain" description="HTH araC/xylS-type" evidence="2">
    <location>
        <begin position="178"/>
        <end position="278"/>
    </location>
</feature>
<dbReference type="InterPro" id="IPR014710">
    <property type="entry name" value="RmlC-like_jellyroll"/>
</dbReference>
<keyword evidence="4" id="KW-1185">Reference proteome</keyword>
<dbReference type="PANTHER" id="PTHR43280:SF34">
    <property type="entry name" value="ARAC-FAMILY TRANSCRIPTIONAL REGULATOR"/>
    <property type="match status" value="1"/>
</dbReference>
<dbReference type="AlphaFoldDB" id="A0A3G2L280"/>